<evidence type="ECO:0000313" key="1">
    <source>
        <dbReference type="EMBL" id="PSY36318.1"/>
    </source>
</evidence>
<reference evidence="1 3" key="1">
    <citation type="submission" date="2018-03" db="EMBL/GenBank/DDBJ databases">
        <title>Whole Genome Sequencing of Escherichia coli isolates from wildlife.</title>
        <authorList>
            <person name="Whitehouse C.A."/>
            <person name="Lacher D.W."/>
            <person name="Mammel M.K."/>
            <person name="Barnaba T."/>
            <person name="Lorch J.M."/>
        </authorList>
    </citation>
    <scope>NUCLEOTIDE SEQUENCE [LARGE SCALE GENOMIC DNA]</scope>
    <source>
        <strain evidence="1 3">20507-2</strain>
    </source>
</reference>
<protein>
    <submittedName>
        <fullName evidence="1">Holin</fullName>
    </submittedName>
</protein>
<dbReference type="Proteomes" id="UP000240382">
    <property type="component" value="Unassembled WGS sequence"/>
</dbReference>
<dbReference type="EMBL" id="PYQT01000008">
    <property type="protein sequence ID" value="PSY42792.1"/>
    <property type="molecule type" value="Genomic_DNA"/>
</dbReference>
<accession>A0ABX5HBS4</accession>
<sequence length="27" mass="3091">MGRWWPFFIYRRKSMSEPLSGSGTAAA</sequence>
<name>A0ABX5HBS4_ESCAL</name>
<evidence type="ECO:0000313" key="2">
    <source>
        <dbReference type="EMBL" id="PSY42792.1"/>
    </source>
</evidence>
<evidence type="ECO:0000313" key="3">
    <source>
        <dbReference type="Proteomes" id="UP000240382"/>
    </source>
</evidence>
<gene>
    <name evidence="2" type="ORF">C7B09_09215</name>
    <name evidence="1" type="ORF">C7B09_25070</name>
</gene>
<feature type="non-terminal residue" evidence="1">
    <location>
        <position position="27"/>
    </location>
</feature>
<proteinExistence type="predicted"/>
<dbReference type="EMBL" id="PYQT01000066">
    <property type="protein sequence ID" value="PSY36318.1"/>
    <property type="molecule type" value="Genomic_DNA"/>
</dbReference>
<organism evidence="1 3">
    <name type="scientific">Escherichia albertii</name>
    <dbReference type="NCBI Taxonomy" id="208962"/>
    <lineage>
        <taxon>Bacteria</taxon>
        <taxon>Pseudomonadati</taxon>
        <taxon>Pseudomonadota</taxon>
        <taxon>Gammaproteobacteria</taxon>
        <taxon>Enterobacterales</taxon>
        <taxon>Enterobacteriaceae</taxon>
        <taxon>Escherichia</taxon>
    </lineage>
</organism>
<comment type="caution">
    <text evidence="1">The sequence shown here is derived from an EMBL/GenBank/DDBJ whole genome shotgun (WGS) entry which is preliminary data.</text>
</comment>
<keyword evidence="3" id="KW-1185">Reference proteome</keyword>